<dbReference type="InterPro" id="IPR013087">
    <property type="entry name" value="Znf_C2H2_type"/>
</dbReference>
<evidence type="ECO:0000313" key="5">
    <source>
        <dbReference type="WBParaSite" id="ASIM_0000289101-mRNA-1"/>
    </source>
</evidence>
<feature type="compositionally biased region" description="Polar residues" evidence="1">
    <location>
        <begin position="188"/>
        <end position="198"/>
    </location>
</feature>
<feature type="compositionally biased region" description="Low complexity" evidence="1">
    <location>
        <begin position="12"/>
        <end position="34"/>
    </location>
</feature>
<keyword evidence="4" id="KW-1185">Reference proteome</keyword>
<feature type="domain" description="C2H2-type" evidence="2">
    <location>
        <begin position="135"/>
        <end position="158"/>
    </location>
</feature>
<dbReference type="Gene3D" id="3.30.160.60">
    <property type="entry name" value="Classic Zinc Finger"/>
    <property type="match status" value="1"/>
</dbReference>
<dbReference type="SMART" id="SM00355">
    <property type="entry name" value="ZnF_C2H2"/>
    <property type="match status" value="2"/>
</dbReference>
<reference evidence="5" key="1">
    <citation type="submission" date="2017-02" db="UniProtKB">
        <authorList>
            <consortium name="WormBaseParasite"/>
        </authorList>
    </citation>
    <scope>IDENTIFICATION</scope>
</reference>
<feature type="compositionally biased region" description="Polar residues" evidence="1">
    <location>
        <begin position="1"/>
        <end position="11"/>
    </location>
</feature>
<organism evidence="5">
    <name type="scientific">Anisakis simplex</name>
    <name type="common">Herring worm</name>
    <dbReference type="NCBI Taxonomy" id="6269"/>
    <lineage>
        <taxon>Eukaryota</taxon>
        <taxon>Metazoa</taxon>
        <taxon>Ecdysozoa</taxon>
        <taxon>Nematoda</taxon>
        <taxon>Chromadorea</taxon>
        <taxon>Rhabditida</taxon>
        <taxon>Spirurina</taxon>
        <taxon>Ascaridomorpha</taxon>
        <taxon>Ascaridoidea</taxon>
        <taxon>Anisakidae</taxon>
        <taxon>Anisakis</taxon>
        <taxon>Anisakis simplex complex</taxon>
    </lineage>
</organism>
<accession>A0A0M3J5Q9</accession>
<evidence type="ECO:0000256" key="1">
    <source>
        <dbReference type="SAM" id="MobiDB-lite"/>
    </source>
</evidence>
<evidence type="ECO:0000313" key="4">
    <source>
        <dbReference type="Proteomes" id="UP000267096"/>
    </source>
</evidence>
<dbReference type="OrthoDB" id="5844122at2759"/>
<dbReference type="EMBL" id="UYRR01003847">
    <property type="protein sequence ID" value="VDK20512.1"/>
    <property type="molecule type" value="Genomic_DNA"/>
</dbReference>
<proteinExistence type="predicted"/>
<feature type="region of interest" description="Disordered" evidence="1">
    <location>
        <begin position="188"/>
        <end position="233"/>
    </location>
</feature>
<gene>
    <name evidence="3" type="ORF">ASIM_LOCUS2742</name>
</gene>
<evidence type="ECO:0000313" key="3">
    <source>
        <dbReference type="EMBL" id="VDK20512.1"/>
    </source>
</evidence>
<dbReference type="Proteomes" id="UP000267096">
    <property type="component" value="Unassembled WGS sequence"/>
</dbReference>
<protein>
    <submittedName>
        <fullName evidence="5">C2H2-type domain-containing protein</fullName>
    </submittedName>
</protein>
<evidence type="ECO:0000259" key="2">
    <source>
        <dbReference type="SMART" id="SM00355"/>
    </source>
</evidence>
<feature type="compositionally biased region" description="Low complexity" evidence="1">
    <location>
        <begin position="203"/>
        <end position="222"/>
    </location>
</feature>
<dbReference type="AlphaFoldDB" id="A0A0M3J5Q9"/>
<dbReference type="WBParaSite" id="ASIM_0000289101-mRNA-1">
    <property type="protein sequence ID" value="ASIM_0000289101-mRNA-1"/>
    <property type="gene ID" value="ASIM_0000289101"/>
</dbReference>
<reference evidence="3 4" key="2">
    <citation type="submission" date="2018-11" db="EMBL/GenBank/DDBJ databases">
        <authorList>
            <consortium name="Pathogen Informatics"/>
        </authorList>
    </citation>
    <scope>NUCLEOTIDE SEQUENCE [LARGE SCALE GENOMIC DNA]</scope>
</reference>
<sequence length="258" mass="28086">MLKLMNSNRKQTSFSAGLSSSSSSSSNATSTARNSNDRSRDEFALPSRATSLSGRSFQSQAVQQANDFLELMANGEALNLGLNGYGIGSTMFPNMANPPQLSVVYLRCPECGIGKTSSEEMEVHIKMEHLQWLPFQCPICSAERASDLQMREHIHSSHRKNSNKFIYVDNPSAKRLLQILMDRSLSSARRPSSTQNGLAQLIGSSSYGSSDSSSANGSTGTTNRERPHTNGSEESVSLEILSVSFDSFIRTGVVIYVI</sequence>
<name>A0A0M3J5Q9_ANISI</name>
<feature type="domain" description="C2H2-type" evidence="2">
    <location>
        <begin position="106"/>
        <end position="129"/>
    </location>
</feature>
<feature type="region of interest" description="Disordered" evidence="1">
    <location>
        <begin position="1"/>
        <end position="42"/>
    </location>
</feature>